<name>A0AAD6CM26_9EURO</name>
<dbReference type="EMBL" id="JAQIZZ010000008">
    <property type="protein sequence ID" value="KAJ5524654.1"/>
    <property type="molecule type" value="Genomic_DNA"/>
</dbReference>
<evidence type="ECO:0000313" key="3">
    <source>
        <dbReference type="EMBL" id="KAJ5524654.1"/>
    </source>
</evidence>
<evidence type="ECO:0000256" key="2">
    <source>
        <dbReference type="ARBA" id="ARBA00023002"/>
    </source>
</evidence>
<dbReference type="Gene3D" id="3.40.50.720">
    <property type="entry name" value="NAD(P)-binding Rossmann-like Domain"/>
    <property type="match status" value="1"/>
</dbReference>
<keyword evidence="2" id="KW-0560">Oxidoreductase</keyword>
<dbReference type="AlphaFoldDB" id="A0AAD6CM26"/>
<keyword evidence="4" id="KW-1185">Reference proteome</keyword>
<protein>
    <submittedName>
        <fullName evidence="3">Uncharacterized protein</fullName>
    </submittedName>
</protein>
<dbReference type="PANTHER" id="PTHR43976:SF16">
    <property type="entry name" value="SHORT-CHAIN DEHYDROGENASE_REDUCTASE FAMILY PROTEIN"/>
    <property type="match status" value="1"/>
</dbReference>
<dbReference type="InterPro" id="IPR051911">
    <property type="entry name" value="SDR_oxidoreductase"/>
</dbReference>
<proteinExistence type="inferred from homology"/>
<sequence length="291" mass="31181">MTGQLVWFVTGCSSGLGEALVRAILAKGDKVIATARASKGISGVNRLSALQEAGAAVLELDVNSSEHKLAEIAAQAWQIYGHVDVVVNNAGYLDVGITEQYDTQHLTNILRTNVFGPLSLSRAFLPLMRARKTGTLLFEGAASLYTAIPGASSYAGSKGLLEGIVQKMAGEIEPFGIRTSLLIFGHFRTGIFSPENLKYSMPNQLPDYMELEGLIGDICNGSHGTQAGDPERACELVVEAVRGEGRCAGMKLPLKLPIGPDAFQVIREDCLARLKVCDEWEGITTETNLVE</sequence>
<dbReference type="InterPro" id="IPR002347">
    <property type="entry name" value="SDR_fam"/>
</dbReference>
<comment type="similarity">
    <text evidence="1">Belongs to the short-chain dehydrogenases/reductases (SDR) family.</text>
</comment>
<gene>
    <name evidence="3" type="ORF">N7494_011304</name>
</gene>
<evidence type="ECO:0000256" key="1">
    <source>
        <dbReference type="ARBA" id="ARBA00006484"/>
    </source>
</evidence>
<dbReference type="Proteomes" id="UP001220324">
    <property type="component" value="Unassembled WGS sequence"/>
</dbReference>
<dbReference type="SUPFAM" id="SSF51735">
    <property type="entry name" value="NAD(P)-binding Rossmann-fold domains"/>
    <property type="match status" value="1"/>
</dbReference>
<dbReference type="InterPro" id="IPR036291">
    <property type="entry name" value="NAD(P)-bd_dom_sf"/>
</dbReference>
<dbReference type="PRINTS" id="PR00081">
    <property type="entry name" value="GDHRDH"/>
</dbReference>
<organism evidence="3 4">
    <name type="scientific">Penicillium frequentans</name>
    <dbReference type="NCBI Taxonomy" id="3151616"/>
    <lineage>
        <taxon>Eukaryota</taxon>
        <taxon>Fungi</taxon>
        <taxon>Dikarya</taxon>
        <taxon>Ascomycota</taxon>
        <taxon>Pezizomycotina</taxon>
        <taxon>Eurotiomycetes</taxon>
        <taxon>Eurotiomycetidae</taxon>
        <taxon>Eurotiales</taxon>
        <taxon>Aspergillaceae</taxon>
        <taxon>Penicillium</taxon>
    </lineage>
</organism>
<reference evidence="3 4" key="1">
    <citation type="journal article" date="2023" name="IMA Fungus">
        <title>Comparative genomic study of the Penicillium genus elucidates a diverse pangenome and 15 lateral gene transfer events.</title>
        <authorList>
            <person name="Petersen C."/>
            <person name="Sorensen T."/>
            <person name="Nielsen M.R."/>
            <person name="Sondergaard T.E."/>
            <person name="Sorensen J.L."/>
            <person name="Fitzpatrick D.A."/>
            <person name="Frisvad J.C."/>
            <person name="Nielsen K.L."/>
        </authorList>
    </citation>
    <scope>NUCLEOTIDE SEQUENCE [LARGE SCALE GENOMIC DNA]</scope>
    <source>
        <strain evidence="3 4">IBT 35679</strain>
    </source>
</reference>
<evidence type="ECO:0000313" key="4">
    <source>
        <dbReference type="Proteomes" id="UP001220324"/>
    </source>
</evidence>
<accession>A0AAD6CM26</accession>
<dbReference type="GO" id="GO:0016491">
    <property type="term" value="F:oxidoreductase activity"/>
    <property type="evidence" value="ECO:0007669"/>
    <property type="project" value="UniProtKB-KW"/>
</dbReference>
<comment type="caution">
    <text evidence="3">The sequence shown here is derived from an EMBL/GenBank/DDBJ whole genome shotgun (WGS) entry which is preliminary data.</text>
</comment>
<dbReference type="Pfam" id="PF00106">
    <property type="entry name" value="adh_short"/>
    <property type="match status" value="1"/>
</dbReference>
<dbReference type="PANTHER" id="PTHR43976">
    <property type="entry name" value="SHORT CHAIN DEHYDROGENASE"/>
    <property type="match status" value="1"/>
</dbReference>